<evidence type="ECO:0000256" key="2">
    <source>
        <dbReference type="ARBA" id="ARBA00022801"/>
    </source>
</evidence>
<dbReference type="Gene3D" id="3.90.79.10">
    <property type="entry name" value="Nucleoside Triphosphate Pyrophosphohydrolase"/>
    <property type="match status" value="1"/>
</dbReference>
<dbReference type="InterPro" id="IPR040618">
    <property type="entry name" value="Pre-Nudix"/>
</dbReference>
<evidence type="ECO:0000313" key="4">
    <source>
        <dbReference type="EMBL" id="KAL3725198.1"/>
    </source>
</evidence>
<dbReference type="PANTHER" id="PTHR13994:SF26">
    <property type="entry name" value="NUDIX HYDROLASE 5-RELATED"/>
    <property type="match status" value="1"/>
</dbReference>
<dbReference type="InterPro" id="IPR015797">
    <property type="entry name" value="NUDIX_hydrolase-like_dom_sf"/>
</dbReference>
<evidence type="ECO:0000259" key="3">
    <source>
        <dbReference type="PROSITE" id="PS51462"/>
    </source>
</evidence>
<evidence type="ECO:0000313" key="5">
    <source>
        <dbReference type="Proteomes" id="UP001634007"/>
    </source>
</evidence>
<sequence>MVLSKTSSESDVSVHSTFASFNVRSSLPRSVLRLRACFGRTLMGFNVVRRFKMPFPQSDTKSIGASSALRQGMAGNDDGGIQQIQLPGWREHASGGVTVVMKERMDAGVFARWLRASISTWKQQLLNLCLIGLWKKLLWIKLLTEYSHLFGIVLEEGFRYHHSEASYMVFAPWLPVTPNLIPVNACHGVRAIAFVLNDEREVLVVPENSGRFKGTRKLPTGVVNEDEDICHAVVRVAKEETGVDTKFVEVLYFRQDRKSFFPKSDLSFLCVLQPQSSSIEEKNVEVRAAQWMPIEEYAAQPFIVKDKQLNSMAKICLARANYGYPGFTPLATTTRGGKRSHIYCNNSVGVQENFASFT</sequence>
<comment type="similarity">
    <text evidence="1">Belongs to the Nudix hydrolase family.</text>
</comment>
<dbReference type="PROSITE" id="PS51462">
    <property type="entry name" value="NUDIX"/>
    <property type="match status" value="1"/>
</dbReference>
<dbReference type="PANTHER" id="PTHR13994">
    <property type="entry name" value="NUDIX HYDROLASE RELATED"/>
    <property type="match status" value="1"/>
</dbReference>
<dbReference type="Gene3D" id="3.40.630.30">
    <property type="match status" value="1"/>
</dbReference>
<dbReference type="FunFam" id="3.90.79.10:FF:000015">
    <property type="entry name" value="Nudix hydrolase 8"/>
    <property type="match status" value="1"/>
</dbReference>
<dbReference type="InterPro" id="IPR003293">
    <property type="entry name" value="Nudix_hydrolase6-like"/>
</dbReference>
<name>A0ABD3JGS1_EUCGL</name>
<evidence type="ECO:0000256" key="1">
    <source>
        <dbReference type="ARBA" id="ARBA00005582"/>
    </source>
</evidence>
<keyword evidence="5" id="KW-1185">Reference proteome</keyword>
<keyword evidence="2" id="KW-0378">Hydrolase</keyword>
<dbReference type="SUPFAM" id="SSF55811">
    <property type="entry name" value="Nudix"/>
    <property type="match status" value="1"/>
</dbReference>
<dbReference type="Pfam" id="PF18290">
    <property type="entry name" value="Nudix_hydro"/>
    <property type="match status" value="1"/>
</dbReference>
<feature type="domain" description="Nudix hydrolase" evidence="3">
    <location>
        <begin position="186"/>
        <end position="316"/>
    </location>
</feature>
<comment type="caution">
    <text evidence="4">The sequence shown here is derived from an EMBL/GenBank/DDBJ whole genome shotgun (WGS) entry which is preliminary data.</text>
</comment>
<dbReference type="Proteomes" id="UP001634007">
    <property type="component" value="Unassembled WGS sequence"/>
</dbReference>
<gene>
    <name evidence="4" type="ORF">ACJRO7_030240</name>
</gene>
<dbReference type="EMBL" id="JBJKBG010000008">
    <property type="protein sequence ID" value="KAL3725198.1"/>
    <property type="molecule type" value="Genomic_DNA"/>
</dbReference>
<protein>
    <recommendedName>
        <fullName evidence="3">Nudix hydrolase domain-containing protein</fullName>
    </recommendedName>
</protein>
<dbReference type="AlphaFoldDB" id="A0ABD3JGS1"/>
<accession>A0ABD3JGS1</accession>
<organism evidence="4 5">
    <name type="scientific">Eucalyptus globulus</name>
    <name type="common">Tasmanian blue gum</name>
    <dbReference type="NCBI Taxonomy" id="34317"/>
    <lineage>
        <taxon>Eukaryota</taxon>
        <taxon>Viridiplantae</taxon>
        <taxon>Streptophyta</taxon>
        <taxon>Embryophyta</taxon>
        <taxon>Tracheophyta</taxon>
        <taxon>Spermatophyta</taxon>
        <taxon>Magnoliopsida</taxon>
        <taxon>eudicotyledons</taxon>
        <taxon>Gunneridae</taxon>
        <taxon>Pentapetalae</taxon>
        <taxon>rosids</taxon>
        <taxon>malvids</taxon>
        <taxon>Myrtales</taxon>
        <taxon>Myrtaceae</taxon>
        <taxon>Myrtoideae</taxon>
        <taxon>Eucalypteae</taxon>
        <taxon>Eucalyptus</taxon>
    </lineage>
</organism>
<dbReference type="GO" id="GO:0016787">
    <property type="term" value="F:hydrolase activity"/>
    <property type="evidence" value="ECO:0007669"/>
    <property type="project" value="UniProtKB-KW"/>
</dbReference>
<reference evidence="4 5" key="1">
    <citation type="submission" date="2024-11" db="EMBL/GenBank/DDBJ databases">
        <title>Chromosome-level genome assembly of Eucalyptus globulus Labill. provides insights into its genome evolution.</title>
        <authorList>
            <person name="Li X."/>
        </authorList>
    </citation>
    <scope>NUCLEOTIDE SEQUENCE [LARGE SCALE GENOMIC DNA]</scope>
    <source>
        <strain evidence="4">CL2024</strain>
        <tissue evidence="4">Fresh tender leaves</tissue>
    </source>
</reference>
<dbReference type="InterPro" id="IPR000086">
    <property type="entry name" value="NUDIX_hydrolase_dom"/>
</dbReference>
<proteinExistence type="inferred from homology"/>
<dbReference type="Pfam" id="PF00293">
    <property type="entry name" value="NUDIX"/>
    <property type="match status" value="1"/>
</dbReference>